<evidence type="ECO:0000256" key="1">
    <source>
        <dbReference type="SAM" id="SignalP"/>
    </source>
</evidence>
<sequence length="66" mass="7120">MRSLQLLSVLVTTCLPAAFAEIIDNTDAKKVITVRSRGGLSAPPQRCLLLSAPLLRNEKASQAQED</sequence>
<dbReference type="AlphaFoldDB" id="A0A2X0MPC5"/>
<dbReference type="Proteomes" id="UP000249464">
    <property type="component" value="Unassembled WGS sequence"/>
</dbReference>
<evidence type="ECO:0000313" key="2">
    <source>
        <dbReference type="EMBL" id="SGZ23684.1"/>
    </source>
</evidence>
<feature type="chain" id="PRO_5016174775" evidence="1">
    <location>
        <begin position="21"/>
        <end position="66"/>
    </location>
</feature>
<keyword evidence="3" id="KW-1185">Reference proteome</keyword>
<accession>A0A2X0MPC5</accession>
<keyword evidence="1" id="KW-0732">Signal</keyword>
<protein>
    <submittedName>
        <fullName evidence="2">BQ5605_C023g09620 protein</fullName>
    </submittedName>
</protein>
<organism evidence="2 3">
    <name type="scientific">Microbotryum silenes-dioicae</name>
    <dbReference type="NCBI Taxonomy" id="796604"/>
    <lineage>
        <taxon>Eukaryota</taxon>
        <taxon>Fungi</taxon>
        <taxon>Dikarya</taxon>
        <taxon>Basidiomycota</taxon>
        <taxon>Pucciniomycotina</taxon>
        <taxon>Microbotryomycetes</taxon>
        <taxon>Microbotryales</taxon>
        <taxon>Microbotryaceae</taxon>
        <taxon>Microbotryum</taxon>
    </lineage>
</organism>
<evidence type="ECO:0000313" key="3">
    <source>
        <dbReference type="Proteomes" id="UP000249464"/>
    </source>
</evidence>
<name>A0A2X0MPC5_9BASI</name>
<dbReference type="EMBL" id="FQNC01000085">
    <property type="protein sequence ID" value="SGZ23684.1"/>
    <property type="molecule type" value="Genomic_DNA"/>
</dbReference>
<proteinExistence type="predicted"/>
<gene>
    <name evidence="2" type="primary">BQ5605_C023g09620</name>
    <name evidence="2" type="ORF">BQ5605_C023G09620</name>
</gene>
<feature type="signal peptide" evidence="1">
    <location>
        <begin position="1"/>
        <end position="20"/>
    </location>
</feature>
<reference evidence="2 3" key="1">
    <citation type="submission" date="2016-11" db="EMBL/GenBank/DDBJ databases">
        <authorList>
            <person name="Jaros S."/>
            <person name="Januszkiewicz K."/>
            <person name="Wedrychowicz H."/>
        </authorList>
    </citation>
    <scope>NUCLEOTIDE SEQUENCE [LARGE SCALE GENOMIC DNA]</scope>
</reference>